<dbReference type="AlphaFoldDB" id="A0A2B7ZPH7"/>
<keyword evidence="3" id="KW-1185">Reference proteome</keyword>
<dbReference type="Pfam" id="PF13391">
    <property type="entry name" value="HNH_2"/>
    <property type="match status" value="1"/>
</dbReference>
<sequence>MSSRRHQSSLEGVLDFSEPFSLTPQQSDAAKSLFDIFIKDYGLERAIERGYKPAKLIHTTLYYISSKVSFLALFFTFLHENLAVVTSNITLALSYFEDFSSWEPAARSVVMGALEEFADFMITQFFLPLRASSVKTPQPTPASLSTIQASTPTNTKQRISVLRHDCLVRDHHRCVVTRKFDITEARRRHVRNQNCTDDDGKLLETERRDNFLYLEVAHILPHCLTKVTSGDEDLVRINPAVSRVSLTDLKSESKKNVLQILDMFDPGITHLIDGLKIDSPSNALTLTLDNRRLFGEFQIYFEPTGRAYEYRIDSVEGGFLSDPFFPVTRTLTLSPNHTIYPPSPRFLGIHRAISLILKLSAATEYIERILQDLEQVTVEADGSTHLGDIMRLRFDGWINQLAVF</sequence>
<protein>
    <recommendedName>
        <fullName evidence="1">HNH nuclease domain-containing protein</fullName>
    </recommendedName>
</protein>
<organism evidence="2 3">
    <name type="scientific">[Emmonsia] crescens</name>
    <dbReference type="NCBI Taxonomy" id="73230"/>
    <lineage>
        <taxon>Eukaryota</taxon>
        <taxon>Fungi</taxon>
        <taxon>Dikarya</taxon>
        <taxon>Ascomycota</taxon>
        <taxon>Pezizomycotina</taxon>
        <taxon>Eurotiomycetes</taxon>
        <taxon>Eurotiomycetidae</taxon>
        <taxon>Onygenales</taxon>
        <taxon>Ajellomycetaceae</taxon>
        <taxon>Emergomyces</taxon>
    </lineage>
</organism>
<name>A0A2B7ZPH7_9EURO</name>
<dbReference type="Proteomes" id="UP000226031">
    <property type="component" value="Unassembled WGS sequence"/>
</dbReference>
<dbReference type="EMBL" id="PDND01000027">
    <property type="protein sequence ID" value="PGH35098.1"/>
    <property type="molecule type" value="Genomic_DNA"/>
</dbReference>
<evidence type="ECO:0000259" key="1">
    <source>
        <dbReference type="Pfam" id="PF13391"/>
    </source>
</evidence>
<comment type="caution">
    <text evidence="2">The sequence shown here is derived from an EMBL/GenBank/DDBJ whole genome shotgun (WGS) entry which is preliminary data.</text>
</comment>
<accession>A0A2B7ZPH7</accession>
<reference evidence="2 3" key="1">
    <citation type="submission" date="2017-10" db="EMBL/GenBank/DDBJ databases">
        <title>Comparative genomics in systemic dimorphic fungi from Ajellomycetaceae.</title>
        <authorList>
            <person name="Munoz J.F."/>
            <person name="Mcewen J.G."/>
            <person name="Clay O.K."/>
            <person name="Cuomo C.A."/>
        </authorList>
    </citation>
    <scope>NUCLEOTIDE SEQUENCE [LARGE SCALE GENOMIC DNA]</scope>
    <source>
        <strain evidence="2 3">UAMH4076</strain>
    </source>
</reference>
<dbReference type="VEuPathDB" id="FungiDB:EMCG_02900"/>
<gene>
    <name evidence="2" type="ORF">GX50_02019</name>
</gene>
<feature type="domain" description="HNH nuclease" evidence="1">
    <location>
        <begin position="199"/>
        <end position="302"/>
    </location>
</feature>
<evidence type="ECO:0000313" key="2">
    <source>
        <dbReference type="EMBL" id="PGH35098.1"/>
    </source>
</evidence>
<proteinExistence type="predicted"/>
<dbReference type="InterPro" id="IPR003615">
    <property type="entry name" value="HNH_nuc"/>
</dbReference>
<evidence type="ECO:0000313" key="3">
    <source>
        <dbReference type="Proteomes" id="UP000226031"/>
    </source>
</evidence>